<evidence type="ECO:0000313" key="1">
    <source>
        <dbReference type="EMBL" id="GFR83303.1"/>
    </source>
</evidence>
<organism evidence="1 2">
    <name type="scientific">Elysia marginata</name>
    <dbReference type="NCBI Taxonomy" id="1093978"/>
    <lineage>
        <taxon>Eukaryota</taxon>
        <taxon>Metazoa</taxon>
        <taxon>Spiralia</taxon>
        <taxon>Lophotrochozoa</taxon>
        <taxon>Mollusca</taxon>
        <taxon>Gastropoda</taxon>
        <taxon>Heterobranchia</taxon>
        <taxon>Euthyneura</taxon>
        <taxon>Panpulmonata</taxon>
        <taxon>Sacoglossa</taxon>
        <taxon>Placobranchoidea</taxon>
        <taxon>Plakobranchidae</taxon>
        <taxon>Elysia</taxon>
    </lineage>
</organism>
<proteinExistence type="predicted"/>
<dbReference type="AlphaFoldDB" id="A0AAV4GC11"/>
<sequence length="102" mass="11716">MTATNSLDILFLFDTYEISGRSVTSAFSRERIECFYKSILFGETRERRRVRLQYRLDGGVSAASRGLLVIAYTLGFVADSDEIYRASYLHTEIKMLGQCLRE</sequence>
<gene>
    <name evidence="1" type="ORF">ElyMa_002386500</name>
</gene>
<dbReference type="Proteomes" id="UP000762676">
    <property type="component" value="Unassembled WGS sequence"/>
</dbReference>
<protein>
    <submittedName>
        <fullName evidence="1">Uncharacterized protein</fullName>
    </submittedName>
</protein>
<name>A0AAV4GC11_9GAST</name>
<evidence type="ECO:0000313" key="2">
    <source>
        <dbReference type="Proteomes" id="UP000762676"/>
    </source>
</evidence>
<reference evidence="1 2" key="1">
    <citation type="journal article" date="2021" name="Elife">
        <title>Chloroplast acquisition without the gene transfer in kleptoplastic sea slugs, Plakobranchus ocellatus.</title>
        <authorList>
            <person name="Maeda T."/>
            <person name="Takahashi S."/>
            <person name="Yoshida T."/>
            <person name="Shimamura S."/>
            <person name="Takaki Y."/>
            <person name="Nagai Y."/>
            <person name="Toyoda A."/>
            <person name="Suzuki Y."/>
            <person name="Arimoto A."/>
            <person name="Ishii H."/>
            <person name="Satoh N."/>
            <person name="Nishiyama T."/>
            <person name="Hasebe M."/>
            <person name="Maruyama T."/>
            <person name="Minagawa J."/>
            <person name="Obokata J."/>
            <person name="Shigenobu S."/>
        </authorList>
    </citation>
    <scope>NUCLEOTIDE SEQUENCE [LARGE SCALE GENOMIC DNA]</scope>
</reference>
<comment type="caution">
    <text evidence="1">The sequence shown here is derived from an EMBL/GenBank/DDBJ whole genome shotgun (WGS) entry which is preliminary data.</text>
</comment>
<accession>A0AAV4GC11</accession>
<dbReference type="EMBL" id="BMAT01004921">
    <property type="protein sequence ID" value="GFR83303.1"/>
    <property type="molecule type" value="Genomic_DNA"/>
</dbReference>
<keyword evidence="2" id="KW-1185">Reference proteome</keyword>